<feature type="domain" description="Protein kinase" evidence="4">
    <location>
        <begin position="53"/>
        <end position="240"/>
    </location>
</feature>
<dbReference type="PROSITE" id="PS50011">
    <property type="entry name" value="PROTEIN_KINASE_DOM"/>
    <property type="match status" value="1"/>
</dbReference>
<dbReference type="InterPro" id="IPR050823">
    <property type="entry name" value="Plant_Ser_Thr_Prot_Kinase"/>
</dbReference>
<dbReference type="InterPro" id="IPR000719">
    <property type="entry name" value="Prot_kinase_dom"/>
</dbReference>
<proteinExistence type="predicted"/>
<dbReference type="Gene3D" id="1.10.510.10">
    <property type="entry name" value="Transferase(Phosphotransferase) domain 1"/>
    <property type="match status" value="1"/>
</dbReference>
<dbReference type="InterPro" id="IPR001245">
    <property type="entry name" value="Ser-Thr/Tyr_kinase_cat_dom"/>
</dbReference>
<dbReference type="GO" id="GO:0004672">
    <property type="term" value="F:protein kinase activity"/>
    <property type="evidence" value="ECO:0007669"/>
    <property type="project" value="InterPro"/>
</dbReference>
<sequence length="240" mass="27104">MGACFSVRLNTENSHPDSELIVTSVPPSEAEILQAENLKSFRFNVLQEATEKFHPNNELGEGRFSTVYKGWIDEQSRVATKPGVGTAVAVKRFNKHYPSQSDQDWLADMDYFGQLNHENLVKYIGYCLEGGHRLLVYEFMPRGSLANHLFISERFSLSISFLEASDKSCSWCCKGLAYLHSTQPKMINVYFKSSNILIDSDYNAKLSDFGFDKKKKIDPEFVGAANAYEAHDYLRTGRGG</sequence>
<keyword evidence="2" id="KW-1003">Cell membrane</keyword>
<dbReference type="Gramene" id="mRNA:HanXRQr2_Chr15g0721391">
    <property type="protein sequence ID" value="mRNA:HanXRQr2_Chr15g0721391"/>
    <property type="gene ID" value="HanXRQr2_Chr15g0721391"/>
</dbReference>
<dbReference type="EMBL" id="MNCJ02000330">
    <property type="protein sequence ID" value="KAF5766942.1"/>
    <property type="molecule type" value="Genomic_DNA"/>
</dbReference>
<dbReference type="InterPro" id="IPR011009">
    <property type="entry name" value="Kinase-like_dom_sf"/>
</dbReference>
<evidence type="ECO:0000313" key="5">
    <source>
        <dbReference type="EMBL" id="KAF5766942.1"/>
    </source>
</evidence>
<dbReference type="GO" id="GO:0005524">
    <property type="term" value="F:ATP binding"/>
    <property type="evidence" value="ECO:0007669"/>
    <property type="project" value="UniProtKB-UniRule"/>
</dbReference>
<comment type="caution">
    <text evidence="5">The sequence shown here is derived from an EMBL/GenBank/DDBJ whole genome shotgun (WGS) entry which is preliminary data.</text>
</comment>
<evidence type="ECO:0000256" key="3">
    <source>
        <dbReference type="PROSITE-ProRule" id="PRU10141"/>
    </source>
</evidence>
<keyword evidence="2" id="KW-0472">Membrane</keyword>
<evidence type="ECO:0000256" key="1">
    <source>
        <dbReference type="ARBA" id="ARBA00004236"/>
    </source>
</evidence>
<keyword evidence="6" id="KW-1185">Reference proteome</keyword>
<dbReference type="PROSITE" id="PS00107">
    <property type="entry name" value="PROTEIN_KINASE_ATP"/>
    <property type="match status" value="1"/>
</dbReference>
<keyword evidence="3" id="KW-0547">Nucleotide-binding</keyword>
<evidence type="ECO:0000259" key="4">
    <source>
        <dbReference type="PROSITE" id="PS50011"/>
    </source>
</evidence>
<dbReference type="GO" id="GO:0005886">
    <property type="term" value="C:plasma membrane"/>
    <property type="evidence" value="ECO:0007669"/>
    <property type="project" value="UniProtKB-SubCell"/>
</dbReference>
<evidence type="ECO:0000313" key="6">
    <source>
        <dbReference type="Proteomes" id="UP000215914"/>
    </source>
</evidence>
<evidence type="ECO:0000256" key="2">
    <source>
        <dbReference type="ARBA" id="ARBA00022475"/>
    </source>
</evidence>
<keyword evidence="5" id="KW-0418">Kinase</keyword>
<dbReference type="SUPFAM" id="SSF56112">
    <property type="entry name" value="Protein kinase-like (PK-like)"/>
    <property type="match status" value="1"/>
</dbReference>
<dbReference type="Proteomes" id="UP000215914">
    <property type="component" value="Unassembled WGS sequence"/>
</dbReference>
<accession>A0A9K3E4N2</accession>
<dbReference type="AlphaFoldDB" id="A0A9K3E4N2"/>
<dbReference type="PANTHER" id="PTHR45621">
    <property type="entry name" value="OS01G0588500 PROTEIN-RELATED"/>
    <property type="match status" value="1"/>
</dbReference>
<keyword evidence="5" id="KW-0808">Transferase</keyword>
<feature type="binding site" evidence="3">
    <location>
        <position position="91"/>
    </location>
    <ligand>
        <name>ATP</name>
        <dbReference type="ChEBI" id="CHEBI:30616"/>
    </ligand>
</feature>
<keyword evidence="3" id="KW-0067">ATP-binding</keyword>
<reference evidence="5" key="1">
    <citation type="journal article" date="2017" name="Nature">
        <title>The sunflower genome provides insights into oil metabolism, flowering and Asterid evolution.</title>
        <authorList>
            <person name="Badouin H."/>
            <person name="Gouzy J."/>
            <person name="Grassa C.J."/>
            <person name="Murat F."/>
            <person name="Staton S.E."/>
            <person name="Cottret L."/>
            <person name="Lelandais-Briere C."/>
            <person name="Owens G.L."/>
            <person name="Carrere S."/>
            <person name="Mayjonade B."/>
            <person name="Legrand L."/>
            <person name="Gill N."/>
            <person name="Kane N.C."/>
            <person name="Bowers J.E."/>
            <person name="Hubner S."/>
            <person name="Bellec A."/>
            <person name="Berard A."/>
            <person name="Berges H."/>
            <person name="Blanchet N."/>
            <person name="Boniface M.C."/>
            <person name="Brunel D."/>
            <person name="Catrice O."/>
            <person name="Chaidir N."/>
            <person name="Claudel C."/>
            <person name="Donnadieu C."/>
            <person name="Faraut T."/>
            <person name="Fievet G."/>
            <person name="Helmstetter N."/>
            <person name="King M."/>
            <person name="Knapp S.J."/>
            <person name="Lai Z."/>
            <person name="Le Paslier M.C."/>
            <person name="Lippi Y."/>
            <person name="Lorenzon L."/>
            <person name="Mandel J.R."/>
            <person name="Marage G."/>
            <person name="Marchand G."/>
            <person name="Marquand E."/>
            <person name="Bret-Mestries E."/>
            <person name="Morien E."/>
            <person name="Nambeesan S."/>
            <person name="Nguyen T."/>
            <person name="Pegot-Espagnet P."/>
            <person name="Pouilly N."/>
            <person name="Raftis F."/>
            <person name="Sallet E."/>
            <person name="Schiex T."/>
            <person name="Thomas J."/>
            <person name="Vandecasteele C."/>
            <person name="Vares D."/>
            <person name="Vear F."/>
            <person name="Vautrin S."/>
            <person name="Crespi M."/>
            <person name="Mangin B."/>
            <person name="Burke J.M."/>
            <person name="Salse J."/>
            <person name="Munos S."/>
            <person name="Vincourt P."/>
            <person name="Rieseberg L.H."/>
            <person name="Langlade N.B."/>
        </authorList>
    </citation>
    <scope>NUCLEOTIDE SEQUENCE</scope>
    <source>
        <tissue evidence="5">Leaves</tissue>
    </source>
</reference>
<protein>
    <submittedName>
        <fullName evidence="5">Transferase, protein kinase RLK-Pelle-RLCK-VIIa-2 family</fullName>
        <ecNumber evidence="5">2.7.-.-</ecNumber>
    </submittedName>
</protein>
<dbReference type="Gene3D" id="3.30.200.20">
    <property type="entry name" value="Phosphorylase Kinase, domain 1"/>
    <property type="match status" value="1"/>
</dbReference>
<dbReference type="Pfam" id="PF07714">
    <property type="entry name" value="PK_Tyr_Ser-Thr"/>
    <property type="match status" value="1"/>
</dbReference>
<comment type="subcellular location">
    <subcellularLocation>
        <location evidence="1">Cell membrane</location>
    </subcellularLocation>
</comment>
<gene>
    <name evidence="5" type="ORF">HanXRQr2_Chr15g0721391</name>
</gene>
<organism evidence="5 6">
    <name type="scientific">Helianthus annuus</name>
    <name type="common">Common sunflower</name>
    <dbReference type="NCBI Taxonomy" id="4232"/>
    <lineage>
        <taxon>Eukaryota</taxon>
        <taxon>Viridiplantae</taxon>
        <taxon>Streptophyta</taxon>
        <taxon>Embryophyta</taxon>
        <taxon>Tracheophyta</taxon>
        <taxon>Spermatophyta</taxon>
        <taxon>Magnoliopsida</taxon>
        <taxon>eudicotyledons</taxon>
        <taxon>Gunneridae</taxon>
        <taxon>Pentapetalae</taxon>
        <taxon>asterids</taxon>
        <taxon>campanulids</taxon>
        <taxon>Asterales</taxon>
        <taxon>Asteraceae</taxon>
        <taxon>Asteroideae</taxon>
        <taxon>Heliantheae alliance</taxon>
        <taxon>Heliantheae</taxon>
        <taxon>Helianthus</taxon>
    </lineage>
</organism>
<reference evidence="5" key="2">
    <citation type="submission" date="2020-06" db="EMBL/GenBank/DDBJ databases">
        <title>Helianthus annuus Genome sequencing and assembly Release 2.</title>
        <authorList>
            <person name="Gouzy J."/>
            <person name="Langlade N."/>
            <person name="Munos S."/>
        </authorList>
    </citation>
    <scope>NUCLEOTIDE SEQUENCE</scope>
    <source>
        <tissue evidence="5">Leaves</tissue>
    </source>
</reference>
<dbReference type="InterPro" id="IPR017441">
    <property type="entry name" value="Protein_kinase_ATP_BS"/>
</dbReference>
<dbReference type="EC" id="2.7.-.-" evidence="5"/>
<name>A0A9K3E4N2_HELAN</name>